<organism evidence="2 3">
    <name type="scientific">Kalanchoe fedtschenkoi</name>
    <name type="common">Lavender scallops</name>
    <name type="synonym">South American air plant</name>
    <dbReference type="NCBI Taxonomy" id="63787"/>
    <lineage>
        <taxon>Eukaryota</taxon>
        <taxon>Viridiplantae</taxon>
        <taxon>Streptophyta</taxon>
        <taxon>Embryophyta</taxon>
        <taxon>Tracheophyta</taxon>
        <taxon>Spermatophyta</taxon>
        <taxon>Magnoliopsida</taxon>
        <taxon>eudicotyledons</taxon>
        <taxon>Gunneridae</taxon>
        <taxon>Pentapetalae</taxon>
        <taxon>Saxifragales</taxon>
        <taxon>Crassulaceae</taxon>
        <taxon>Kalanchoe</taxon>
    </lineage>
</organism>
<dbReference type="OMA" id="EVIHAIF"/>
<keyword evidence="3" id="KW-1185">Reference proteome</keyword>
<dbReference type="EnsemblPlants" id="Kaladp0048s0779.1.v1.1">
    <property type="protein sequence ID" value="Kaladp0048s0779.1.v1.1"/>
    <property type="gene ID" value="Kaladp0048s0779.v1.1"/>
</dbReference>
<reference evidence="2" key="1">
    <citation type="submission" date="2021-01" db="UniProtKB">
        <authorList>
            <consortium name="EnsemblPlants"/>
        </authorList>
    </citation>
    <scope>IDENTIFICATION</scope>
</reference>
<feature type="compositionally biased region" description="Basic and acidic residues" evidence="1">
    <location>
        <begin position="1"/>
        <end position="18"/>
    </location>
</feature>
<sequence>MPNDGYRFKDARVRRGRENASSQCSSTRRYGAEVTHAILPGKARTTFNKRVPVPET</sequence>
<feature type="region of interest" description="Disordered" evidence="1">
    <location>
        <begin position="1"/>
        <end position="30"/>
    </location>
</feature>
<dbReference type="AlphaFoldDB" id="A0A7N0TZ64"/>
<name>A0A7N0TZ64_KALFE</name>
<protein>
    <submittedName>
        <fullName evidence="2">Uncharacterized protein</fullName>
    </submittedName>
</protein>
<proteinExistence type="predicted"/>
<evidence type="ECO:0000313" key="3">
    <source>
        <dbReference type="Proteomes" id="UP000594263"/>
    </source>
</evidence>
<evidence type="ECO:0000313" key="2">
    <source>
        <dbReference type="EnsemblPlants" id="Kaladp0048s0779.1.v1.1"/>
    </source>
</evidence>
<dbReference type="Gramene" id="Kaladp0048s0779.1.v1.1">
    <property type="protein sequence ID" value="Kaladp0048s0779.1.v1.1"/>
    <property type="gene ID" value="Kaladp0048s0779.v1.1"/>
</dbReference>
<feature type="compositionally biased region" description="Polar residues" evidence="1">
    <location>
        <begin position="19"/>
        <end position="28"/>
    </location>
</feature>
<evidence type="ECO:0000256" key="1">
    <source>
        <dbReference type="SAM" id="MobiDB-lite"/>
    </source>
</evidence>
<accession>A0A7N0TZ64</accession>
<dbReference type="Proteomes" id="UP000594263">
    <property type="component" value="Unplaced"/>
</dbReference>